<proteinExistence type="predicted"/>
<keyword evidence="2" id="KW-1185">Reference proteome</keyword>
<evidence type="ECO:0000313" key="1">
    <source>
        <dbReference type="EMBL" id="CAE8591807.1"/>
    </source>
</evidence>
<reference evidence="1" key="1">
    <citation type="submission" date="2021-02" db="EMBL/GenBank/DDBJ databases">
        <authorList>
            <person name="Dougan E. K."/>
            <person name="Rhodes N."/>
            <person name="Thang M."/>
            <person name="Chan C."/>
        </authorList>
    </citation>
    <scope>NUCLEOTIDE SEQUENCE</scope>
</reference>
<evidence type="ECO:0000313" key="2">
    <source>
        <dbReference type="Proteomes" id="UP000654075"/>
    </source>
</evidence>
<protein>
    <submittedName>
        <fullName evidence="1">Uncharacterized protein</fullName>
    </submittedName>
</protein>
<dbReference type="AlphaFoldDB" id="A0A813E1H8"/>
<name>A0A813E1H8_POLGL</name>
<dbReference type="Proteomes" id="UP000654075">
    <property type="component" value="Unassembled WGS sequence"/>
</dbReference>
<gene>
    <name evidence="1" type="ORF">PGLA1383_LOCUS10469</name>
</gene>
<dbReference type="OrthoDB" id="419598at2759"/>
<feature type="non-terminal residue" evidence="1">
    <location>
        <position position="123"/>
    </location>
</feature>
<accession>A0A813E1H8</accession>
<comment type="caution">
    <text evidence="1">The sequence shown here is derived from an EMBL/GenBank/DDBJ whole genome shotgun (WGS) entry which is preliminary data.</text>
</comment>
<sequence>ENNRYLGTLFQLDKDEKTRAVKLVEGDTAVGDALRSSLAGVLVRCLLSDSPALDFAVVNEAGSPPSEEDIDAMLQQVASSSGGGAAVSDDEQMTKRLLMSQNTLGEAVKNVVSGKVFDDNSGS</sequence>
<dbReference type="EMBL" id="CAJNNV010005236">
    <property type="protein sequence ID" value="CAE8591807.1"/>
    <property type="molecule type" value="Genomic_DNA"/>
</dbReference>
<organism evidence="1 2">
    <name type="scientific">Polarella glacialis</name>
    <name type="common">Dinoflagellate</name>
    <dbReference type="NCBI Taxonomy" id="89957"/>
    <lineage>
        <taxon>Eukaryota</taxon>
        <taxon>Sar</taxon>
        <taxon>Alveolata</taxon>
        <taxon>Dinophyceae</taxon>
        <taxon>Suessiales</taxon>
        <taxon>Suessiaceae</taxon>
        <taxon>Polarella</taxon>
    </lineage>
</organism>